<organism evidence="1 2">
    <name type="scientific">Fictibacillus iocasae</name>
    <dbReference type="NCBI Taxonomy" id="2715437"/>
    <lineage>
        <taxon>Bacteria</taxon>
        <taxon>Bacillati</taxon>
        <taxon>Bacillota</taxon>
        <taxon>Bacilli</taxon>
        <taxon>Bacillales</taxon>
        <taxon>Fictibacillaceae</taxon>
        <taxon>Fictibacillus</taxon>
    </lineage>
</organism>
<dbReference type="EMBL" id="JBHTCP010000052">
    <property type="protein sequence ID" value="MFC7373522.1"/>
    <property type="molecule type" value="Genomic_DNA"/>
</dbReference>
<name>A0ABW2NVV8_9BACL</name>
<gene>
    <name evidence="1" type="ORF">ACFQPF_17915</name>
</gene>
<keyword evidence="2" id="KW-1185">Reference proteome</keyword>
<evidence type="ECO:0000313" key="2">
    <source>
        <dbReference type="Proteomes" id="UP001596549"/>
    </source>
</evidence>
<protein>
    <submittedName>
        <fullName evidence="1">Uncharacterized protein</fullName>
    </submittedName>
</protein>
<dbReference type="Proteomes" id="UP001596549">
    <property type="component" value="Unassembled WGS sequence"/>
</dbReference>
<dbReference type="RefSeq" id="WP_379751542.1">
    <property type="nucleotide sequence ID" value="NZ_JBHTCP010000052.1"/>
</dbReference>
<proteinExistence type="predicted"/>
<accession>A0ABW2NVV8</accession>
<reference evidence="2" key="1">
    <citation type="journal article" date="2019" name="Int. J. Syst. Evol. Microbiol.">
        <title>The Global Catalogue of Microorganisms (GCM) 10K type strain sequencing project: providing services to taxonomists for standard genome sequencing and annotation.</title>
        <authorList>
            <consortium name="The Broad Institute Genomics Platform"/>
            <consortium name="The Broad Institute Genome Sequencing Center for Infectious Disease"/>
            <person name="Wu L."/>
            <person name="Ma J."/>
        </authorList>
    </citation>
    <scope>NUCLEOTIDE SEQUENCE [LARGE SCALE GENOMIC DNA]</scope>
    <source>
        <strain evidence="2">NBRC 106396</strain>
    </source>
</reference>
<sequence length="109" mass="12889">MGQKKIWHDFEPHQSLHHKFHIFRTRLEDIAALSQELTSNVQQELGKSKGNIVEEINSALLERQKNVQSFALHHIEAMNHMAQIYTNHINKINTQQVKIYYEEKELSKK</sequence>
<evidence type="ECO:0000313" key="1">
    <source>
        <dbReference type="EMBL" id="MFC7373522.1"/>
    </source>
</evidence>
<comment type="caution">
    <text evidence="1">The sequence shown here is derived from an EMBL/GenBank/DDBJ whole genome shotgun (WGS) entry which is preliminary data.</text>
</comment>